<keyword evidence="4 6" id="KW-1133">Transmembrane helix</keyword>
<dbReference type="Proteomes" id="UP001146793">
    <property type="component" value="Unassembled WGS sequence"/>
</dbReference>
<evidence type="ECO:0000259" key="7">
    <source>
        <dbReference type="Pfam" id="PF04893"/>
    </source>
</evidence>
<dbReference type="PANTHER" id="PTHR21236:SF1">
    <property type="entry name" value="PROTEIN YIPF6"/>
    <property type="match status" value="1"/>
</dbReference>
<dbReference type="AlphaFoldDB" id="A0AAV7YL51"/>
<dbReference type="EMBL" id="JANTQA010000057">
    <property type="protein sequence ID" value="KAJ3428702.1"/>
    <property type="molecule type" value="Genomic_DNA"/>
</dbReference>
<feature type="transmembrane region" description="Helical" evidence="6">
    <location>
        <begin position="113"/>
        <end position="137"/>
    </location>
</feature>
<evidence type="ECO:0000313" key="9">
    <source>
        <dbReference type="Proteomes" id="UP001146793"/>
    </source>
</evidence>
<feature type="transmembrane region" description="Helical" evidence="6">
    <location>
        <begin position="59"/>
        <end position="77"/>
    </location>
</feature>
<comment type="subcellular location">
    <subcellularLocation>
        <location evidence="6">Golgi apparatus membrane</location>
        <topology evidence="6">Multi-pass membrane protein</topology>
    </subcellularLocation>
    <subcellularLocation>
        <location evidence="1">Membrane</location>
        <topology evidence="1">Multi-pass membrane protein</topology>
    </subcellularLocation>
</comment>
<feature type="transmembrane region" description="Helical" evidence="6">
    <location>
        <begin position="173"/>
        <end position="191"/>
    </location>
</feature>
<dbReference type="GO" id="GO:0006888">
    <property type="term" value="P:endoplasmic reticulum to Golgi vesicle-mediated transport"/>
    <property type="evidence" value="ECO:0007669"/>
    <property type="project" value="InterPro"/>
</dbReference>
<evidence type="ECO:0000256" key="4">
    <source>
        <dbReference type="ARBA" id="ARBA00022989"/>
    </source>
</evidence>
<evidence type="ECO:0000256" key="6">
    <source>
        <dbReference type="RuleBase" id="RU361264"/>
    </source>
</evidence>
<accession>A0AAV7YL51</accession>
<sequence>MSIPEENKIDSQINDDFLESSLDEPISQTILRDVKMIGRKFKRVLIFRGEKNLLNNWDLWGPLIVCLILSVILSSKAADEQTQLIFAGVFVIIWFGAGVVTVNALLLGGKVSFFQSVCVLGYSLFPLVISAVFSIFFRHIIARTVFVLVGFVWSVTASLGFISPLIPKNKKTLALYPVFLFYFTISWLILVQ</sequence>
<keyword evidence="3 6" id="KW-0812">Transmembrane</keyword>
<gene>
    <name evidence="8" type="ORF">M0812_24032</name>
</gene>
<evidence type="ECO:0000256" key="5">
    <source>
        <dbReference type="ARBA" id="ARBA00023136"/>
    </source>
</evidence>
<comment type="similarity">
    <text evidence="2 6">Belongs to the YIP1 family.</text>
</comment>
<comment type="caution">
    <text evidence="8">The sequence shown here is derived from an EMBL/GenBank/DDBJ whole genome shotgun (WGS) entry which is preliminary data.</text>
</comment>
<dbReference type="Pfam" id="PF04893">
    <property type="entry name" value="Yip1"/>
    <property type="match status" value="1"/>
</dbReference>
<evidence type="ECO:0000256" key="1">
    <source>
        <dbReference type="ARBA" id="ARBA00004141"/>
    </source>
</evidence>
<dbReference type="GO" id="GO:0000139">
    <property type="term" value="C:Golgi membrane"/>
    <property type="evidence" value="ECO:0007669"/>
    <property type="project" value="UniProtKB-SubCell"/>
</dbReference>
<feature type="domain" description="Yip1" evidence="7">
    <location>
        <begin position="55"/>
        <end position="188"/>
    </location>
</feature>
<dbReference type="InterPro" id="IPR045231">
    <property type="entry name" value="Yip1/4-like"/>
</dbReference>
<evidence type="ECO:0000256" key="3">
    <source>
        <dbReference type="ARBA" id="ARBA00022692"/>
    </source>
</evidence>
<protein>
    <recommendedName>
        <fullName evidence="6">Protein YIPF</fullName>
    </recommendedName>
</protein>
<name>A0AAV7YL51_9EUKA</name>
<dbReference type="PANTHER" id="PTHR21236">
    <property type="entry name" value="GOLGI MEMBRANE PROTEIN YIP1"/>
    <property type="match status" value="1"/>
</dbReference>
<evidence type="ECO:0000313" key="8">
    <source>
        <dbReference type="EMBL" id="KAJ3428702.1"/>
    </source>
</evidence>
<feature type="transmembrane region" description="Helical" evidence="6">
    <location>
        <begin position="144"/>
        <end position="167"/>
    </location>
</feature>
<evidence type="ECO:0000256" key="2">
    <source>
        <dbReference type="ARBA" id="ARBA00010596"/>
    </source>
</evidence>
<reference evidence="8" key="1">
    <citation type="submission" date="2022-08" db="EMBL/GenBank/DDBJ databases">
        <title>Novel sulphate-reducing endosymbionts in the free-living metamonad Anaeramoeba.</title>
        <authorList>
            <person name="Jerlstrom-Hultqvist J."/>
            <person name="Cepicka I."/>
            <person name="Gallot-Lavallee L."/>
            <person name="Salas-Leiva D."/>
            <person name="Curtis B.A."/>
            <person name="Zahonova K."/>
            <person name="Pipaliya S."/>
            <person name="Dacks J."/>
            <person name="Roger A.J."/>
        </authorList>
    </citation>
    <scope>NUCLEOTIDE SEQUENCE</scope>
    <source>
        <strain evidence="8">Busselton2</strain>
    </source>
</reference>
<dbReference type="InterPro" id="IPR006977">
    <property type="entry name" value="Yip1_dom"/>
</dbReference>
<feature type="transmembrane region" description="Helical" evidence="6">
    <location>
        <begin position="84"/>
        <end position="107"/>
    </location>
</feature>
<organism evidence="8 9">
    <name type="scientific">Anaeramoeba flamelloides</name>
    <dbReference type="NCBI Taxonomy" id="1746091"/>
    <lineage>
        <taxon>Eukaryota</taxon>
        <taxon>Metamonada</taxon>
        <taxon>Anaeramoebidae</taxon>
        <taxon>Anaeramoeba</taxon>
    </lineage>
</organism>
<proteinExistence type="inferred from homology"/>
<dbReference type="GO" id="GO:0005802">
    <property type="term" value="C:trans-Golgi network"/>
    <property type="evidence" value="ECO:0007669"/>
    <property type="project" value="TreeGrafter"/>
</dbReference>
<keyword evidence="5 6" id="KW-0472">Membrane</keyword>